<name>A0ABR8SBL2_9BURK</name>
<evidence type="ECO:0000256" key="1">
    <source>
        <dbReference type="SAM" id="SignalP"/>
    </source>
</evidence>
<protein>
    <submittedName>
        <fullName evidence="2">Uncharacterized protein</fullName>
    </submittedName>
</protein>
<keyword evidence="1" id="KW-0732">Signal</keyword>
<evidence type="ECO:0000313" key="3">
    <source>
        <dbReference type="Proteomes" id="UP000634919"/>
    </source>
</evidence>
<feature type="signal peptide" evidence="1">
    <location>
        <begin position="1"/>
        <end position="19"/>
    </location>
</feature>
<gene>
    <name evidence="2" type="ORF">H9646_10220</name>
</gene>
<proteinExistence type="predicted"/>
<keyword evidence="3" id="KW-1185">Reference proteome</keyword>
<dbReference type="EMBL" id="JACSQK010000004">
    <property type="protein sequence ID" value="MBD7960864.1"/>
    <property type="molecule type" value="Genomic_DNA"/>
</dbReference>
<comment type="caution">
    <text evidence="2">The sequence shown here is derived from an EMBL/GenBank/DDBJ whole genome shotgun (WGS) entry which is preliminary data.</text>
</comment>
<organism evidence="2 3">
    <name type="scientific">Comamonas avium</name>
    <dbReference type="NCBI Taxonomy" id="2762231"/>
    <lineage>
        <taxon>Bacteria</taxon>
        <taxon>Pseudomonadati</taxon>
        <taxon>Pseudomonadota</taxon>
        <taxon>Betaproteobacteria</taxon>
        <taxon>Burkholderiales</taxon>
        <taxon>Comamonadaceae</taxon>
        <taxon>Comamonas</taxon>
    </lineage>
</organism>
<accession>A0ABR8SBL2</accession>
<evidence type="ECO:0000313" key="2">
    <source>
        <dbReference type="EMBL" id="MBD7960864.1"/>
    </source>
</evidence>
<feature type="chain" id="PRO_5047288410" evidence="1">
    <location>
        <begin position="20"/>
        <end position="128"/>
    </location>
</feature>
<sequence length="128" mass="13778">MLASLIAAPLLATAVTSAAQNTSPSTPTTLPSVQTVLPVAQPGHRNFPHTAQLGVLRIDQIPNAQINGQAIRTAPGFRLFSADNRLIFAHTVQSKELRVAYLKEASTQWLLTAWVLTPEELASLTAKR</sequence>
<reference evidence="2 3" key="1">
    <citation type="submission" date="2020-08" db="EMBL/GenBank/DDBJ databases">
        <title>A Genomic Blueprint of the Chicken Gut Microbiome.</title>
        <authorList>
            <person name="Gilroy R."/>
            <person name="Ravi A."/>
            <person name="Getino M."/>
            <person name="Pursley I."/>
            <person name="Horton D.L."/>
            <person name="Alikhan N.-F."/>
            <person name="Baker D."/>
            <person name="Gharbi K."/>
            <person name="Hall N."/>
            <person name="Watson M."/>
            <person name="Adriaenssens E.M."/>
            <person name="Foster-Nyarko E."/>
            <person name="Jarju S."/>
            <person name="Secka A."/>
            <person name="Antonio M."/>
            <person name="Oren A."/>
            <person name="Chaudhuri R."/>
            <person name="La Ragione R.M."/>
            <person name="Hildebrand F."/>
            <person name="Pallen M.J."/>
        </authorList>
    </citation>
    <scope>NUCLEOTIDE SEQUENCE [LARGE SCALE GENOMIC DNA]</scope>
    <source>
        <strain evidence="2 3">Sa2CVA6</strain>
    </source>
</reference>
<dbReference type="Proteomes" id="UP000634919">
    <property type="component" value="Unassembled WGS sequence"/>
</dbReference>